<comment type="similarity">
    <text evidence="2">Belongs to the bacterial solute-binding protein 8 family.</text>
</comment>
<name>A0A2T7TCL4_9ACTN</name>
<dbReference type="PANTHER" id="PTHR30532:SF25">
    <property type="entry name" value="IRON(III) DICITRATE-BINDING PERIPLASMIC PROTEIN"/>
    <property type="match status" value="1"/>
</dbReference>
<dbReference type="InterPro" id="IPR051313">
    <property type="entry name" value="Bact_iron-sidero_bind"/>
</dbReference>
<evidence type="ECO:0000256" key="3">
    <source>
        <dbReference type="ARBA" id="ARBA00022448"/>
    </source>
</evidence>
<feature type="compositionally biased region" description="Low complexity" evidence="5">
    <location>
        <begin position="29"/>
        <end position="55"/>
    </location>
</feature>
<keyword evidence="3" id="KW-0813">Transport</keyword>
<evidence type="ECO:0000256" key="5">
    <source>
        <dbReference type="SAM" id="MobiDB-lite"/>
    </source>
</evidence>
<dbReference type="Pfam" id="PF01497">
    <property type="entry name" value="Peripla_BP_2"/>
    <property type="match status" value="1"/>
</dbReference>
<dbReference type="InterPro" id="IPR002491">
    <property type="entry name" value="ABC_transptr_periplasmic_BD"/>
</dbReference>
<dbReference type="PANTHER" id="PTHR30532">
    <property type="entry name" value="IRON III DICITRATE-BINDING PERIPLASMIC PROTEIN"/>
    <property type="match status" value="1"/>
</dbReference>
<comment type="caution">
    <text evidence="8">The sequence shown here is derived from an EMBL/GenBank/DDBJ whole genome shotgun (WGS) entry which is preliminary data.</text>
</comment>
<dbReference type="GO" id="GO:0030288">
    <property type="term" value="C:outer membrane-bounded periplasmic space"/>
    <property type="evidence" value="ECO:0007669"/>
    <property type="project" value="TreeGrafter"/>
</dbReference>
<dbReference type="STRING" id="1440053.GCA_000718095_04934"/>
<dbReference type="PROSITE" id="PS50983">
    <property type="entry name" value="FE_B12_PBP"/>
    <property type="match status" value="1"/>
</dbReference>
<evidence type="ECO:0000256" key="1">
    <source>
        <dbReference type="ARBA" id="ARBA00004196"/>
    </source>
</evidence>
<dbReference type="Proteomes" id="UP000245992">
    <property type="component" value="Unassembled WGS sequence"/>
</dbReference>
<feature type="domain" description="Fe/B12 periplasmic-binding" evidence="7">
    <location>
        <begin position="90"/>
        <end position="353"/>
    </location>
</feature>
<evidence type="ECO:0000256" key="2">
    <source>
        <dbReference type="ARBA" id="ARBA00008814"/>
    </source>
</evidence>
<evidence type="ECO:0000256" key="4">
    <source>
        <dbReference type="ARBA" id="ARBA00022729"/>
    </source>
</evidence>
<comment type="subcellular location">
    <subcellularLocation>
        <location evidence="1">Cell envelope</location>
    </subcellularLocation>
</comment>
<reference evidence="8 9" key="1">
    <citation type="submission" date="2013-12" db="EMBL/GenBank/DDBJ databases">
        <title>Annotated genome of Streptomyces scopuliridis.</title>
        <authorList>
            <person name="Olson J.B."/>
        </authorList>
    </citation>
    <scope>NUCLEOTIDE SEQUENCE [LARGE SCALE GENOMIC DNA]</scope>
    <source>
        <strain evidence="8 9">RB72</strain>
    </source>
</reference>
<evidence type="ECO:0000313" key="8">
    <source>
        <dbReference type="EMBL" id="PVE12865.1"/>
    </source>
</evidence>
<dbReference type="Gene3D" id="3.40.50.1980">
    <property type="entry name" value="Nitrogenase molybdenum iron protein domain"/>
    <property type="match status" value="2"/>
</dbReference>
<sequence>MYRFRDLPLTRLISGAAVAGTLLLSGCSTNSTDSSGDGGTSAPPATPAASTHTAPRSVPKGMGSGKPDGQFPRTVSHFEGRTTLEAAPKKVVVISTGQADALLTLGTVPAGSTRGDGADLVPQYLKDDFPKDAAQLAKVVDVGSRVDPNLETIANIKPDLILMNIAGKNAKTLYTALTELAPTIATQGTGLYWKQDFLLVADGLGKTEQARTYLDTFHTDAEKLGKRLDKPVTVSFLRLNGDRLRVFGVPSFTGSIAEDAGLGRPKSQQLDKTSQNISNEQLDRADADWLFYGVQGDGSKASALTKAPLWPTLSAVAGKTAIPVDDDVFYLNTGPAAARDVLAVLDQHLAPAA</sequence>
<gene>
    <name evidence="8" type="ORF">Y717_26925</name>
</gene>
<evidence type="ECO:0000256" key="6">
    <source>
        <dbReference type="SAM" id="SignalP"/>
    </source>
</evidence>
<dbReference type="SUPFAM" id="SSF53807">
    <property type="entry name" value="Helical backbone' metal receptor"/>
    <property type="match status" value="1"/>
</dbReference>
<feature type="chain" id="PRO_5038567712" evidence="6">
    <location>
        <begin position="20"/>
        <end position="353"/>
    </location>
</feature>
<protein>
    <submittedName>
        <fullName evidence="8">Iron-siderophore ABC transporter substrate-binding protein</fullName>
    </submittedName>
</protein>
<proteinExistence type="inferred from homology"/>
<dbReference type="AlphaFoldDB" id="A0A2T7TCL4"/>
<feature type="region of interest" description="Disordered" evidence="5">
    <location>
        <begin position="29"/>
        <end position="75"/>
    </location>
</feature>
<organism evidence="8 9">
    <name type="scientific">Streptomyces scopuliridis RB72</name>
    <dbReference type="NCBI Taxonomy" id="1440053"/>
    <lineage>
        <taxon>Bacteria</taxon>
        <taxon>Bacillati</taxon>
        <taxon>Actinomycetota</taxon>
        <taxon>Actinomycetes</taxon>
        <taxon>Kitasatosporales</taxon>
        <taxon>Streptomycetaceae</taxon>
        <taxon>Streptomyces</taxon>
    </lineage>
</organism>
<evidence type="ECO:0000259" key="7">
    <source>
        <dbReference type="PROSITE" id="PS50983"/>
    </source>
</evidence>
<feature type="signal peptide" evidence="6">
    <location>
        <begin position="1"/>
        <end position="19"/>
    </location>
</feature>
<dbReference type="GO" id="GO:1901678">
    <property type="term" value="P:iron coordination entity transport"/>
    <property type="evidence" value="ECO:0007669"/>
    <property type="project" value="UniProtKB-ARBA"/>
</dbReference>
<dbReference type="EMBL" id="AZSP01000055">
    <property type="protein sequence ID" value="PVE12865.1"/>
    <property type="molecule type" value="Genomic_DNA"/>
</dbReference>
<dbReference type="PROSITE" id="PS51257">
    <property type="entry name" value="PROKAR_LIPOPROTEIN"/>
    <property type="match status" value="1"/>
</dbReference>
<keyword evidence="9" id="KW-1185">Reference proteome</keyword>
<keyword evidence="4 6" id="KW-0732">Signal</keyword>
<evidence type="ECO:0000313" key="9">
    <source>
        <dbReference type="Proteomes" id="UP000245992"/>
    </source>
</evidence>
<accession>A0A2T7TCL4</accession>
<dbReference type="RefSeq" id="WP_030353923.1">
    <property type="nucleotide sequence ID" value="NZ_AZSP01000055.1"/>
</dbReference>
<dbReference type="CDD" id="cd01146">
    <property type="entry name" value="FhuD"/>
    <property type="match status" value="1"/>
</dbReference>